<proteinExistence type="inferred from homology"/>
<comment type="caution">
    <text evidence="9">The sequence shown here is derived from an EMBL/GenBank/DDBJ whole genome shotgun (WGS) entry which is preliminary data.</text>
</comment>
<feature type="signal peptide" evidence="6">
    <location>
        <begin position="1"/>
        <end position="18"/>
    </location>
</feature>
<sequence length="588" mass="66024">MKKSIISLCGLLFFAAQSCDVLDKDPVEFVSTEETFANATEETLQSYCNNFYPDLLSGHGAFNGYSFGMLEGDFQSDNILPWTPNTVAFSQHTISTSDKDNWKWEVIRACNSFLEYYELSPASESIKQRYAGEILFFKSMDYFNKVRRFGDVPWYDHVLIPGDEDLYKARDSRTVVMANVLKDINQAIAWLPTKATTGVTRVSKDAALALKARMCLFEGTYRRYHNIEGDTEFLQAAYDAAGELMKPEYGYSLFQGSSPSQAYHELFIQADYENNPEIILSREYDPALGGANNVSRMIGVGETPIGFSRDAVEDYLCAKTGKPITLCGCEGHTTHTTLVAELNNRDPRLLQTVDSPEAGEHSYLLNGKRAGISSLLPGLYNSSTGYAVAKFFNPAEYSTVHHQGTLDAPLFRYAEILLVRAEAGAELGLDPELNKTINALRDRVGFTHHLTANPEQDPKLVKEYPTIKGSNANLIREIRRERRVELMAEGYRYSDLMRWACGLRLNEPKLGIIPDKATNSDDPTAYTEEEYKILETQLGFNNGALDIYTKRVTNPVPNFIEPKNYLFSIPTDEIGLNPNLVQNPGWEL</sequence>
<dbReference type="InterPro" id="IPR012944">
    <property type="entry name" value="SusD_RagB_dom"/>
</dbReference>
<evidence type="ECO:0000256" key="5">
    <source>
        <dbReference type="ARBA" id="ARBA00023237"/>
    </source>
</evidence>
<dbReference type="Pfam" id="PF14322">
    <property type="entry name" value="SusD-like_3"/>
    <property type="match status" value="1"/>
</dbReference>
<dbReference type="InterPro" id="IPR033985">
    <property type="entry name" value="SusD-like_N"/>
</dbReference>
<keyword evidence="10" id="KW-1185">Reference proteome</keyword>
<dbReference type="EMBL" id="JACOOJ010000013">
    <property type="protein sequence ID" value="MBC5632967.1"/>
    <property type="molecule type" value="Genomic_DNA"/>
</dbReference>
<keyword evidence="4" id="KW-0472">Membrane</keyword>
<accession>A0ABR7DPX5</accession>
<keyword evidence="3 6" id="KW-0732">Signal</keyword>
<dbReference type="RefSeq" id="WP_186929719.1">
    <property type="nucleotide sequence ID" value="NZ_JACOOJ010000013.1"/>
</dbReference>
<dbReference type="Gene3D" id="1.25.40.390">
    <property type="match status" value="1"/>
</dbReference>
<keyword evidence="5" id="KW-0998">Cell outer membrane</keyword>
<evidence type="ECO:0000256" key="2">
    <source>
        <dbReference type="ARBA" id="ARBA00006275"/>
    </source>
</evidence>
<evidence type="ECO:0000259" key="8">
    <source>
        <dbReference type="Pfam" id="PF14322"/>
    </source>
</evidence>
<dbReference type="SUPFAM" id="SSF48452">
    <property type="entry name" value="TPR-like"/>
    <property type="match status" value="1"/>
</dbReference>
<dbReference type="Pfam" id="PF07980">
    <property type="entry name" value="SusD_RagB"/>
    <property type="match status" value="1"/>
</dbReference>
<gene>
    <name evidence="9" type="ORF">H8S65_09325</name>
</gene>
<organism evidence="9 10">
    <name type="scientific">Parabacteroides hominis</name>
    <dbReference type="NCBI Taxonomy" id="2763057"/>
    <lineage>
        <taxon>Bacteria</taxon>
        <taxon>Pseudomonadati</taxon>
        <taxon>Bacteroidota</taxon>
        <taxon>Bacteroidia</taxon>
        <taxon>Bacteroidales</taxon>
        <taxon>Tannerellaceae</taxon>
        <taxon>Parabacteroides</taxon>
    </lineage>
</organism>
<feature type="chain" id="PRO_5046146942" evidence="6">
    <location>
        <begin position="19"/>
        <end position="588"/>
    </location>
</feature>
<comment type="subcellular location">
    <subcellularLocation>
        <location evidence="1">Cell outer membrane</location>
    </subcellularLocation>
</comment>
<name>A0ABR7DPX5_9BACT</name>
<dbReference type="InterPro" id="IPR011990">
    <property type="entry name" value="TPR-like_helical_dom_sf"/>
</dbReference>
<evidence type="ECO:0000256" key="1">
    <source>
        <dbReference type="ARBA" id="ARBA00004442"/>
    </source>
</evidence>
<feature type="domain" description="SusD-like N-terminal" evidence="8">
    <location>
        <begin position="39"/>
        <end position="216"/>
    </location>
</feature>
<evidence type="ECO:0000313" key="9">
    <source>
        <dbReference type="EMBL" id="MBC5632967.1"/>
    </source>
</evidence>
<protein>
    <submittedName>
        <fullName evidence="9">RagB/SusD family nutrient uptake outer membrane protein</fullName>
    </submittedName>
</protein>
<evidence type="ECO:0000256" key="6">
    <source>
        <dbReference type="SAM" id="SignalP"/>
    </source>
</evidence>
<evidence type="ECO:0000259" key="7">
    <source>
        <dbReference type="Pfam" id="PF07980"/>
    </source>
</evidence>
<evidence type="ECO:0000313" key="10">
    <source>
        <dbReference type="Proteomes" id="UP000651475"/>
    </source>
</evidence>
<dbReference type="PROSITE" id="PS51257">
    <property type="entry name" value="PROKAR_LIPOPROTEIN"/>
    <property type="match status" value="1"/>
</dbReference>
<feature type="domain" description="RagB/SusD" evidence="7">
    <location>
        <begin position="305"/>
        <end position="586"/>
    </location>
</feature>
<dbReference type="Proteomes" id="UP000651475">
    <property type="component" value="Unassembled WGS sequence"/>
</dbReference>
<comment type="similarity">
    <text evidence="2">Belongs to the SusD family.</text>
</comment>
<evidence type="ECO:0000256" key="3">
    <source>
        <dbReference type="ARBA" id="ARBA00022729"/>
    </source>
</evidence>
<reference evidence="9 10" key="1">
    <citation type="submission" date="2020-08" db="EMBL/GenBank/DDBJ databases">
        <title>Genome public.</title>
        <authorList>
            <person name="Liu C."/>
            <person name="Sun Q."/>
        </authorList>
    </citation>
    <scope>NUCLEOTIDE SEQUENCE [LARGE SCALE GENOMIC DNA]</scope>
    <source>
        <strain evidence="9 10">NSJ-79</strain>
    </source>
</reference>
<evidence type="ECO:0000256" key="4">
    <source>
        <dbReference type="ARBA" id="ARBA00023136"/>
    </source>
</evidence>